<dbReference type="EMBL" id="AAMD01000151">
    <property type="protein sequence ID" value="EAU63693.1"/>
    <property type="molecule type" value="Genomic_DNA"/>
</dbReference>
<reference evidence="1 2" key="1">
    <citation type="submission" date="2006-04" db="EMBL/GenBank/DDBJ databases">
        <authorList>
            <person name="Nierman W.C."/>
        </authorList>
    </citation>
    <scope>NUCLEOTIDE SEQUENCE [LARGE SCALE GENOMIC DNA]</scope>
    <source>
        <strain evidence="1 2">DW4/3-1</strain>
    </source>
</reference>
<protein>
    <submittedName>
        <fullName evidence="1">Uncharacterized protein</fullName>
    </submittedName>
</protein>
<proteinExistence type="predicted"/>
<comment type="caution">
    <text evidence="1">The sequence shown here is derived from an EMBL/GenBank/DDBJ whole genome shotgun (WGS) entry which is preliminary data.</text>
</comment>
<accession>Q08T71</accession>
<organism evidence="1 2">
    <name type="scientific">Stigmatella aurantiaca (strain DW4/3-1)</name>
    <dbReference type="NCBI Taxonomy" id="378806"/>
    <lineage>
        <taxon>Bacteria</taxon>
        <taxon>Pseudomonadati</taxon>
        <taxon>Myxococcota</taxon>
        <taxon>Myxococcia</taxon>
        <taxon>Myxococcales</taxon>
        <taxon>Cystobacterineae</taxon>
        <taxon>Archangiaceae</taxon>
        <taxon>Stigmatella</taxon>
    </lineage>
</organism>
<evidence type="ECO:0000313" key="2">
    <source>
        <dbReference type="Proteomes" id="UP000032702"/>
    </source>
</evidence>
<name>Q08T71_STIAD</name>
<evidence type="ECO:0000313" key="1">
    <source>
        <dbReference type="EMBL" id="EAU63693.1"/>
    </source>
</evidence>
<gene>
    <name evidence="1" type="ORF">STIAU_6255</name>
</gene>
<sequence length="31" mass="3410">MHCFGSFIIGIRGPNSLFSALILQRESEQTG</sequence>
<dbReference type="AlphaFoldDB" id="Q08T71"/>
<dbReference type="Proteomes" id="UP000032702">
    <property type="component" value="Unassembled WGS sequence"/>
</dbReference>